<sequence>MPPRFRLCPLCQQGFGSASLDIHIPQCYQKALKRWQVNPVGPMPIMPGSKPPLSRGGKHGNSGVPCNRSAFVKQSSHDGKSSQNIPEYIEENANLHPCSRCGRKFLFDRIAYHESVCKANMKLKVFDSRKQRAIEGQSDDVFRGTDTRRRKKDASSGSKATVPSPGIPRTRWREQHREFIEAMRAARGAHKASAAMWGDASVKEVQLKPSRLKCTPPAVTRHMKGIQISRQRAVHSTEAGSVKEQRPARELPRQARNSAFGGGGERFNYRTSNGGGQMRIINDNTTSLGMLQAFGRA</sequence>
<evidence type="ECO:0000256" key="1">
    <source>
        <dbReference type="SAM" id="MobiDB-lite"/>
    </source>
</evidence>
<dbReference type="VEuPathDB" id="TriTrypDB:TvY486_1004950"/>
<feature type="compositionally biased region" description="Basic and acidic residues" evidence="1">
    <location>
        <begin position="241"/>
        <end position="253"/>
    </location>
</feature>
<dbReference type="PANTHER" id="PTHR13555:SF5">
    <property type="entry name" value="ZINC-FINGER OF A C2HC-TYPE"/>
    <property type="match status" value="1"/>
</dbReference>
<evidence type="ECO:0008006" key="3">
    <source>
        <dbReference type="Google" id="ProtNLM"/>
    </source>
</evidence>
<organism evidence="2">
    <name type="scientific">Trypanosoma vivax (strain Y486)</name>
    <dbReference type="NCBI Taxonomy" id="1055687"/>
    <lineage>
        <taxon>Eukaryota</taxon>
        <taxon>Discoba</taxon>
        <taxon>Euglenozoa</taxon>
        <taxon>Kinetoplastea</taxon>
        <taxon>Metakinetoplastina</taxon>
        <taxon>Trypanosomatida</taxon>
        <taxon>Trypanosomatidae</taxon>
        <taxon>Trypanosoma</taxon>
        <taxon>Duttonella</taxon>
    </lineage>
</organism>
<evidence type="ECO:0000313" key="2">
    <source>
        <dbReference type="EMBL" id="CCC51444.1"/>
    </source>
</evidence>
<dbReference type="AlphaFoldDB" id="G0U6E0"/>
<dbReference type="Gene3D" id="3.30.160.60">
    <property type="entry name" value="Classic Zinc Finger"/>
    <property type="match status" value="1"/>
</dbReference>
<dbReference type="InterPro" id="IPR026319">
    <property type="entry name" value="ZC2HC1A/B-like"/>
</dbReference>
<protein>
    <recommendedName>
        <fullName evidence="3">Zinc-finger of a C2HC-type</fullName>
    </recommendedName>
</protein>
<reference evidence="2" key="1">
    <citation type="journal article" date="2012" name="Proc. Natl. Acad. Sci. U.S.A.">
        <title>Antigenic diversity is generated by distinct evolutionary mechanisms in African trypanosome species.</title>
        <authorList>
            <person name="Jackson A.P."/>
            <person name="Berry A."/>
            <person name="Aslett M."/>
            <person name="Allison H.C."/>
            <person name="Burton P."/>
            <person name="Vavrova-Anderson J."/>
            <person name="Brown R."/>
            <person name="Browne H."/>
            <person name="Corton N."/>
            <person name="Hauser H."/>
            <person name="Gamble J."/>
            <person name="Gilderthorp R."/>
            <person name="Marcello L."/>
            <person name="McQuillan J."/>
            <person name="Otto T.D."/>
            <person name="Quail M.A."/>
            <person name="Sanders M.J."/>
            <person name="van Tonder A."/>
            <person name="Ginger M.L."/>
            <person name="Field M.C."/>
            <person name="Barry J.D."/>
            <person name="Hertz-Fowler C."/>
            <person name="Berriman M."/>
        </authorList>
    </citation>
    <scope>NUCLEOTIDE SEQUENCE</scope>
    <source>
        <strain evidence="2">Y486</strain>
    </source>
</reference>
<name>G0U6E0_TRYVY</name>
<proteinExistence type="predicted"/>
<feature type="region of interest" description="Disordered" evidence="1">
    <location>
        <begin position="235"/>
        <end position="272"/>
    </location>
</feature>
<accession>G0U6E0</accession>
<dbReference type="FunFam" id="3.30.160.60:FF:001258">
    <property type="entry name" value="Uncharacterized protein TCIL3000_10_13860"/>
    <property type="match status" value="1"/>
</dbReference>
<dbReference type="Pfam" id="PF13913">
    <property type="entry name" value="zf-C2HC_2"/>
    <property type="match status" value="2"/>
</dbReference>
<feature type="region of interest" description="Disordered" evidence="1">
    <location>
        <begin position="137"/>
        <end position="169"/>
    </location>
</feature>
<dbReference type="PANTHER" id="PTHR13555">
    <property type="entry name" value="C2H2 ZINC FINGER CGI-62-RELATED"/>
    <property type="match status" value="1"/>
</dbReference>
<dbReference type="EMBL" id="HE573026">
    <property type="protein sequence ID" value="CCC51444.1"/>
    <property type="molecule type" value="Genomic_DNA"/>
</dbReference>
<gene>
    <name evidence="2" type="ORF">TVY486_1004950</name>
</gene>